<dbReference type="AlphaFoldDB" id="A0A3M8WWQ5"/>
<protein>
    <submittedName>
        <fullName evidence="1">Uncharacterized protein</fullName>
    </submittedName>
</protein>
<dbReference type="EMBL" id="RIBZ01000094">
    <property type="protein sequence ID" value="RNG33519.1"/>
    <property type="molecule type" value="Genomic_DNA"/>
</dbReference>
<evidence type="ECO:0000313" key="2">
    <source>
        <dbReference type="Proteomes" id="UP000275401"/>
    </source>
</evidence>
<dbReference type="RefSeq" id="WP_123099166.1">
    <property type="nucleotide sequence ID" value="NZ_RIBZ01000094.1"/>
</dbReference>
<keyword evidence="2" id="KW-1185">Reference proteome</keyword>
<proteinExistence type="predicted"/>
<dbReference type="Proteomes" id="UP000275401">
    <property type="component" value="Unassembled WGS sequence"/>
</dbReference>
<evidence type="ECO:0000313" key="1">
    <source>
        <dbReference type="EMBL" id="RNG33519.1"/>
    </source>
</evidence>
<organism evidence="1 2">
    <name type="scientific">Streptomyces botrytidirepellens</name>
    <dbReference type="NCBI Taxonomy" id="2486417"/>
    <lineage>
        <taxon>Bacteria</taxon>
        <taxon>Bacillati</taxon>
        <taxon>Actinomycetota</taxon>
        <taxon>Actinomycetes</taxon>
        <taxon>Kitasatosporales</taxon>
        <taxon>Streptomycetaceae</taxon>
        <taxon>Streptomyces</taxon>
    </lineage>
</organism>
<name>A0A3M8WWQ5_9ACTN</name>
<gene>
    <name evidence="1" type="ORF">EEJ42_07385</name>
</gene>
<reference evidence="1 2" key="1">
    <citation type="submission" date="2018-11" db="EMBL/GenBank/DDBJ databases">
        <title>The Potential of Streptomyces as Biocontrol Agents against the Tomato grey mould, Botrytis cinerea (Gray mold) Frontiers in Microbiology.</title>
        <authorList>
            <person name="Li D."/>
        </authorList>
    </citation>
    <scope>NUCLEOTIDE SEQUENCE [LARGE SCALE GENOMIC DNA]</scope>
    <source>
        <strain evidence="1 2">NEAU-LD23</strain>
    </source>
</reference>
<accession>A0A3M8WWQ5</accession>
<sequence length="297" mass="33093">MTDATLPAEAPFTAADLTEADVDALSAFLEARLRELQDCHDAGSPEARAARALRTAADAQLDDLRLPFRYDDGEPERIQEKARAWNRVIFTVWAWQGTEGYDEGRWRLVSHATTSARDSEFDPTTHVLNSPAYAEWKRRAGQEGDAMREEFLGREIRRPDEADEAPLSWRATKVVVYASVLANNGLPRTPQNENLWRGTAADARSVLATGESIRREILASRGRHIHQALTLGSTWAEAAEALGRTPDEMRAELRYYADEHPDLYHGADQRVPVAALIELGDHQPVTAKQGDKGMAPR</sequence>
<comment type="caution">
    <text evidence="1">The sequence shown here is derived from an EMBL/GenBank/DDBJ whole genome shotgun (WGS) entry which is preliminary data.</text>
</comment>